<reference evidence="3" key="1">
    <citation type="journal article" date="2009" name="Nature">
        <title>Genome sequence and analysis of the Irish potato famine pathogen Phytophthora infestans.</title>
        <authorList>
            <consortium name="The Broad Institute Genome Sequencing Platform"/>
            <person name="Haas B.J."/>
            <person name="Kamoun S."/>
            <person name="Zody M.C."/>
            <person name="Jiang R.H."/>
            <person name="Handsaker R.E."/>
            <person name="Cano L.M."/>
            <person name="Grabherr M."/>
            <person name="Kodira C.D."/>
            <person name="Raffaele S."/>
            <person name="Torto-Alalibo T."/>
            <person name="Bozkurt T.O."/>
            <person name="Ah-Fong A.M."/>
            <person name="Alvarado L."/>
            <person name="Anderson V.L."/>
            <person name="Armstrong M.R."/>
            <person name="Avrova A."/>
            <person name="Baxter L."/>
            <person name="Beynon J."/>
            <person name="Boevink P.C."/>
            <person name="Bollmann S.R."/>
            <person name="Bos J.I."/>
            <person name="Bulone V."/>
            <person name="Cai G."/>
            <person name="Cakir C."/>
            <person name="Carrington J.C."/>
            <person name="Chawner M."/>
            <person name="Conti L."/>
            <person name="Costanzo S."/>
            <person name="Ewan R."/>
            <person name="Fahlgren N."/>
            <person name="Fischbach M.A."/>
            <person name="Fugelstad J."/>
            <person name="Gilroy E.M."/>
            <person name="Gnerre S."/>
            <person name="Green P.J."/>
            <person name="Grenville-Briggs L.J."/>
            <person name="Griffith J."/>
            <person name="Grunwald N.J."/>
            <person name="Horn K."/>
            <person name="Horner N.R."/>
            <person name="Hu C.H."/>
            <person name="Huitema E."/>
            <person name="Jeong D.H."/>
            <person name="Jones A.M."/>
            <person name="Jones J.D."/>
            <person name="Jones R.W."/>
            <person name="Karlsson E.K."/>
            <person name="Kunjeti S.G."/>
            <person name="Lamour K."/>
            <person name="Liu Z."/>
            <person name="Ma L."/>
            <person name="Maclean D."/>
            <person name="Chibucos M.C."/>
            <person name="McDonald H."/>
            <person name="McWalters J."/>
            <person name="Meijer H.J."/>
            <person name="Morgan W."/>
            <person name="Morris P.F."/>
            <person name="Munro C.A."/>
            <person name="O'Neill K."/>
            <person name="Ospina-Giraldo M."/>
            <person name="Pinzon A."/>
            <person name="Pritchard L."/>
            <person name="Ramsahoye B."/>
            <person name="Ren Q."/>
            <person name="Restrepo S."/>
            <person name="Roy S."/>
            <person name="Sadanandom A."/>
            <person name="Savidor A."/>
            <person name="Schornack S."/>
            <person name="Schwartz D.C."/>
            <person name="Schumann U.D."/>
            <person name="Schwessinger B."/>
            <person name="Seyer L."/>
            <person name="Sharpe T."/>
            <person name="Silvar C."/>
            <person name="Song J."/>
            <person name="Studholme D.J."/>
            <person name="Sykes S."/>
            <person name="Thines M."/>
            <person name="van de Vondervoort P.J."/>
            <person name="Phuntumart V."/>
            <person name="Wawra S."/>
            <person name="Weide R."/>
            <person name="Win J."/>
            <person name="Young C."/>
            <person name="Zhou S."/>
            <person name="Fry W."/>
            <person name="Meyers B.C."/>
            <person name="van West P."/>
            <person name="Ristaino J."/>
            <person name="Govers F."/>
            <person name="Birch P.R."/>
            <person name="Whisson S.C."/>
            <person name="Judelson H.S."/>
            <person name="Nusbaum C."/>
        </authorList>
    </citation>
    <scope>NUCLEOTIDE SEQUENCE [LARGE SCALE GENOMIC DNA]</scope>
    <source>
        <strain evidence="3">T30-4</strain>
    </source>
</reference>
<name>D0NCM8_PHYIT</name>
<dbReference type="AlphaFoldDB" id="D0NCM8"/>
<dbReference type="RefSeq" id="XP_002903318.1">
    <property type="nucleotide sequence ID" value="XM_002903272.1"/>
</dbReference>
<dbReference type="InterPro" id="IPR021109">
    <property type="entry name" value="Peptidase_aspartic_dom_sf"/>
</dbReference>
<feature type="compositionally biased region" description="Basic residues" evidence="1">
    <location>
        <begin position="100"/>
        <end position="118"/>
    </location>
</feature>
<dbReference type="eggNOG" id="ENOG502RGI4">
    <property type="taxonomic scope" value="Eukaryota"/>
</dbReference>
<accession>D0NCM8</accession>
<sequence>MASARYKYAASADQQQNEGCGLDGKRQTGEGAYLSAPQSETNDGEVKSIGELSVSTVVRRETMAEAEDTTRAARDNGTSTAEKVDAQLSDGIAQIRLTRRRERKQAKRKKMMNVRARQRSAEQQDAEEIQRVTVEQLTKRQRVAEVALNEVVGRKQQLNERKTASALRTARVSLVQRQKRAECDEELASTDNEVYCARFAIAGTQWMQYGDKLVDKAPVDYVEGIGGFLLDVIGVWRFKMSSAFGEKVTVDACIVSGCVEEFLLGVDFMKKYGAVMDFENSELRYRDEEQSVIIPFRTYDDIGGARVAIV</sequence>
<keyword evidence="3" id="KW-1185">Reference proteome</keyword>
<proteinExistence type="predicted"/>
<feature type="region of interest" description="Disordered" evidence="1">
    <location>
        <begin position="100"/>
        <end position="122"/>
    </location>
</feature>
<organism evidence="2 3">
    <name type="scientific">Phytophthora infestans (strain T30-4)</name>
    <name type="common">Potato late blight agent</name>
    <dbReference type="NCBI Taxonomy" id="403677"/>
    <lineage>
        <taxon>Eukaryota</taxon>
        <taxon>Sar</taxon>
        <taxon>Stramenopiles</taxon>
        <taxon>Oomycota</taxon>
        <taxon>Peronosporomycetes</taxon>
        <taxon>Peronosporales</taxon>
        <taxon>Peronosporaceae</taxon>
        <taxon>Phytophthora</taxon>
    </lineage>
</organism>
<gene>
    <name evidence="2" type="ORF">PITG_09714</name>
</gene>
<feature type="compositionally biased region" description="Basic and acidic residues" evidence="1">
    <location>
        <begin position="64"/>
        <end position="74"/>
    </location>
</feature>
<dbReference type="VEuPathDB" id="FungiDB:PITG_09714"/>
<protein>
    <submittedName>
        <fullName evidence="2">Uncharacterized protein</fullName>
    </submittedName>
</protein>
<dbReference type="Gene3D" id="2.40.70.10">
    <property type="entry name" value="Acid Proteases"/>
    <property type="match status" value="1"/>
</dbReference>
<dbReference type="KEGG" id="pif:PITG_09714"/>
<dbReference type="EMBL" id="DS028132">
    <property type="protein sequence ID" value="EEY55742.1"/>
    <property type="molecule type" value="Genomic_DNA"/>
</dbReference>
<dbReference type="HOGENOM" id="CLU_898534_0_0_1"/>
<evidence type="ECO:0000313" key="2">
    <source>
        <dbReference type="EMBL" id="EEY55742.1"/>
    </source>
</evidence>
<dbReference type="GeneID" id="9470342"/>
<feature type="region of interest" description="Disordered" evidence="1">
    <location>
        <begin position="64"/>
        <end position="84"/>
    </location>
</feature>
<feature type="region of interest" description="Disordered" evidence="1">
    <location>
        <begin position="1"/>
        <end position="46"/>
    </location>
</feature>
<dbReference type="STRING" id="403677.D0NCM8"/>
<dbReference type="OrthoDB" id="119884at2759"/>
<evidence type="ECO:0000256" key="1">
    <source>
        <dbReference type="SAM" id="MobiDB-lite"/>
    </source>
</evidence>
<dbReference type="InParanoid" id="D0NCM8"/>
<dbReference type="Proteomes" id="UP000006643">
    <property type="component" value="Unassembled WGS sequence"/>
</dbReference>
<evidence type="ECO:0000313" key="3">
    <source>
        <dbReference type="Proteomes" id="UP000006643"/>
    </source>
</evidence>